<reference evidence="2 3" key="1">
    <citation type="journal article" date="2018" name="Sci. Rep.">
        <title>Genomic signatures of local adaptation to the degree of environmental predictability in rotifers.</title>
        <authorList>
            <person name="Franch-Gras L."/>
            <person name="Hahn C."/>
            <person name="Garcia-Roger E.M."/>
            <person name="Carmona M.J."/>
            <person name="Serra M."/>
            <person name="Gomez A."/>
        </authorList>
    </citation>
    <scope>NUCLEOTIDE SEQUENCE [LARGE SCALE GENOMIC DNA]</scope>
    <source>
        <strain evidence="2">HYR1</strain>
    </source>
</reference>
<protein>
    <submittedName>
        <fullName evidence="2">Uncharacterized protein</fullName>
    </submittedName>
</protein>
<evidence type="ECO:0000313" key="3">
    <source>
        <dbReference type="Proteomes" id="UP000276133"/>
    </source>
</evidence>
<comment type="caution">
    <text evidence="2">The sequence shown here is derived from an EMBL/GenBank/DDBJ whole genome shotgun (WGS) entry which is preliminary data.</text>
</comment>
<sequence>MKTDREVAGQLKDRPCGGRPTERPLNGQLCADQPATKRKIFFWTVLWPADLHTVGRLTAFQLAGHHTVGFHFGP</sequence>
<name>A0A3M7PVT3_BRAPC</name>
<dbReference type="Proteomes" id="UP000276133">
    <property type="component" value="Unassembled WGS sequence"/>
</dbReference>
<organism evidence="2 3">
    <name type="scientific">Brachionus plicatilis</name>
    <name type="common">Marine rotifer</name>
    <name type="synonym">Brachionus muelleri</name>
    <dbReference type="NCBI Taxonomy" id="10195"/>
    <lineage>
        <taxon>Eukaryota</taxon>
        <taxon>Metazoa</taxon>
        <taxon>Spiralia</taxon>
        <taxon>Gnathifera</taxon>
        <taxon>Rotifera</taxon>
        <taxon>Eurotatoria</taxon>
        <taxon>Monogononta</taxon>
        <taxon>Pseudotrocha</taxon>
        <taxon>Ploima</taxon>
        <taxon>Brachionidae</taxon>
        <taxon>Brachionus</taxon>
    </lineage>
</organism>
<accession>A0A3M7PVT3</accession>
<keyword evidence="3" id="KW-1185">Reference proteome</keyword>
<feature type="region of interest" description="Disordered" evidence="1">
    <location>
        <begin position="1"/>
        <end position="29"/>
    </location>
</feature>
<dbReference type="AlphaFoldDB" id="A0A3M7PVT3"/>
<evidence type="ECO:0000256" key="1">
    <source>
        <dbReference type="SAM" id="MobiDB-lite"/>
    </source>
</evidence>
<dbReference type="EMBL" id="REGN01008646">
    <property type="protein sequence ID" value="RNA03074.1"/>
    <property type="molecule type" value="Genomic_DNA"/>
</dbReference>
<feature type="compositionally biased region" description="Basic and acidic residues" evidence="1">
    <location>
        <begin position="1"/>
        <end position="22"/>
    </location>
</feature>
<evidence type="ECO:0000313" key="2">
    <source>
        <dbReference type="EMBL" id="RNA03074.1"/>
    </source>
</evidence>
<gene>
    <name evidence="2" type="ORF">BpHYR1_028740</name>
</gene>
<proteinExistence type="predicted"/>